<feature type="compositionally biased region" description="Acidic residues" evidence="1">
    <location>
        <begin position="128"/>
        <end position="138"/>
    </location>
</feature>
<dbReference type="AlphaFoldDB" id="A0ABD3PM42"/>
<evidence type="ECO:0000256" key="1">
    <source>
        <dbReference type="SAM" id="MobiDB-lite"/>
    </source>
</evidence>
<gene>
    <name evidence="3" type="ORF">ACHAWO_012666</name>
</gene>
<reference evidence="3 4" key="1">
    <citation type="submission" date="2024-10" db="EMBL/GenBank/DDBJ databases">
        <title>Updated reference genomes for cyclostephanoid diatoms.</title>
        <authorList>
            <person name="Roberts W.R."/>
            <person name="Alverson A.J."/>
        </authorList>
    </citation>
    <scope>NUCLEOTIDE SEQUENCE [LARGE SCALE GENOMIC DNA]</scope>
    <source>
        <strain evidence="3 4">AJA010-31</strain>
    </source>
</reference>
<dbReference type="Proteomes" id="UP001530400">
    <property type="component" value="Unassembled WGS sequence"/>
</dbReference>
<comment type="caution">
    <text evidence="3">The sequence shown here is derived from an EMBL/GenBank/DDBJ whole genome shotgun (WGS) entry which is preliminary data.</text>
</comment>
<feature type="chain" id="PRO_5044816228" evidence="2">
    <location>
        <begin position="20"/>
        <end position="282"/>
    </location>
</feature>
<keyword evidence="2" id="KW-0732">Signal</keyword>
<dbReference type="EMBL" id="JALLPJ020000538">
    <property type="protein sequence ID" value="KAL3789133.1"/>
    <property type="molecule type" value="Genomic_DNA"/>
</dbReference>
<keyword evidence="4" id="KW-1185">Reference proteome</keyword>
<organism evidence="3 4">
    <name type="scientific">Cyclotella atomus</name>
    <dbReference type="NCBI Taxonomy" id="382360"/>
    <lineage>
        <taxon>Eukaryota</taxon>
        <taxon>Sar</taxon>
        <taxon>Stramenopiles</taxon>
        <taxon>Ochrophyta</taxon>
        <taxon>Bacillariophyta</taxon>
        <taxon>Coscinodiscophyceae</taxon>
        <taxon>Thalassiosirophycidae</taxon>
        <taxon>Stephanodiscales</taxon>
        <taxon>Stephanodiscaceae</taxon>
        <taxon>Cyclotella</taxon>
    </lineage>
</organism>
<feature type="region of interest" description="Disordered" evidence="1">
    <location>
        <begin position="120"/>
        <end position="148"/>
    </location>
</feature>
<evidence type="ECO:0000256" key="2">
    <source>
        <dbReference type="SAM" id="SignalP"/>
    </source>
</evidence>
<protein>
    <submittedName>
        <fullName evidence="3">Uncharacterized protein</fullName>
    </submittedName>
</protein>
<feature type="signal peptide" evidence="2">
    <location>
        <begin position="1"/>
        <end position="19"/>
    </location>
</feature>
<evidence type="ECO:0000313" key="3">
    <source>
        <dbReference type="EMBL" id="KAL3789133.1"/>
    </source>
</evidence>
<proteinExistence type="predicted"/>
<accession>A0ABD3PM42</accession>
<name>A0ABD3PM42_9STRA</name>
<sequence length="282" mass="30183">MKFTTAIATILPLLQTSEAIYLACCQTTKECPQYYNTIDTFIEKDLTVNACCYPDEKENTQDLPECVHPIMTEDGVGISVMSLPQTKLEGANETDSTSPVLEEIIITEGNEEITIEVTSLEESKGTEDVDSTEEDSTEEANTATEETETAPYGCCAVASTVQSLRSKTQSSSVCPKDMHHVDGFTVNLSLINVAKTDLQVCCDVETQPEDVDVEAVLPCSNAVVLDHTDAEDKNASNSKEETAELKNEANALNAEDDSNGASGFGSVAFGIAALCVAVQAVL</sequence>
<evidence type="ECO:0000313" key="4">
    <source>
        <dbReference type="Proteomes" id="UP001530400"/>
    </source>
</evidence>